<accession>A0A0L0NCY4</accession>
<evidence type="ECO:0000256" key="2">
    <source>
        <dbReference type="SAM" id="MobiDB-lite"/>
    </source>
</evidence>
<dbReference type="PANTHER" id="PTHR15073:SF1">
    <property type="entry name" value="RETICULOCYTE-BINDING PROTEIN HOMOLOG 2A"/>
    <property type="match status" value="1"/>
</dbReference>
<dbReference type="PANTHER" id="PTHR15073">
    <property type="entry name" value="MICROTUBULE-ASSOCIATED PROTEIN"/>
    <property type="match status" value="1"/>
</dbReference>
<name>A0A0L0NCY4_TOLOC</name>
<evidence type="ECO:0000313" key="3">
    <source>
        <dbReference type="EMBL" id="KND91921.1"/>
    </source>
</evidence>
<organism evidence="3 4">
    <name type="scientific">Tolypocladium ophioglossoides (strain CBS 100239)</name>
    <name type="common">Snaketongue truffleclub</name>
    <name type="synonym">Elaphocordyceps ophioglossoides</name>
    <dbReference type="NCBI Taxonomy" id="1163406"/>
    <lineage>
        <taxon>Eukaryota</taxon>
        <taxon>Fungi</taxon>
        <taxon>Dikarya</taxon>
        <taxon>Ascomycota</taxon>
        <taxon>Pezizomycotina</taxon>
        <taxon>Sordariomycetes</taxon>
        <taxon>Hypocreomycetidae</taxon>
        <taxon>Hypocreales</taxon>
        <taxon>Ophiocordycipitaceae</taxon>
        <taxon>Tolypocladium</taxon>
    </lineage>
</organism>
<proteinExistence type="predicted"/>
<keyword evidence="4" id="KW-1185">Reference proteome</keyword>
<reference evidence="3 4" key="1">
    <citation type="journal article" date="2015" name="BMC Genomics">
        <title>The genome of the truffle-parasite Tolypocladium ophioglossoides and the evolution of antifungal peptaibiotics.</title>
        <authorList>
            <person name="Quandt C.A."/>
            <person name="Bushley K.E."/>
            <person name="Spatafora J.W."/>
        </authorList>
    </citation>
    <scope>NUCLEOTIDE SEQUENCE [LARGE SCALE GENOMIC DNA]</scope>
    <source>
        <strain evidence="3 4">CBS 100239</strain>
    </source>
</reference>
<dbReference type="InterPro" id="IPR051483">
    <property type="entry name" value="MAP7_domain-containing"/>
</dbReference>
<dbReference type="GO" id="GO:0015630">
    <property type="term" value="C:microtubule cytoskeleton"/>
    <property type="evidence" value="ECO:0007669"/>
    <property type="project" value="TreeGrafter"/>
</dbReference>
<keyword evidence="1" id="KW-0175">Coiled coil</keyword>
<dbReference type="STRING" id="1163406.A0A0L0NCY4"/>
<sequence length="760" mass="84812">MQDTIQPDSATLKQFYERGYRQWHEVYSLGLASPLDVTALDIQHAFPQHPYLVPELQLDTQSPGVIYATGTSTWQTSTGGCPLPSFEKRYALPVTARCPINISLRPNYPIANLDSFGQSGHIAILTLAWAYVLSQRWTEIIPGAAPIEYTTSLAAQPDSSDGFEETNDTAIELGVVTDEAARWWVAVLAPGEGWLALTLHRGTYLRSPWSVSLQPSEELTLSFRTTPFRSGHQTPPSFSTAAGYIADYASYHGAEDQSCAAFAAALLLPTRRYVSDKLCWPCPSRHNERPEPPARQCWPPWGEDRRQLDRLLTMSCNTIGMLSLVSSSFVDPDIPCNVGGAWMQGAFAIIDELSAQAPLVLAIAYIIDLHSAAWTESFVSFVQRAVADYPPHVETIQRADEARLMFLSQADHHSEPPLVLFPPFGAIAVKDCILEVQLHSSCGGRHGLVYAGWAWDCQGNVKVGQDPHSSPSEVKHANRQPVADIAIRYDKLDRNRDCSEALTRNMFKWLRDADGYPVAERGIRDWIDDDWSSGEESVAPEGDGKSTTGSSRRSVDIPRSNDAIVWPIEPRAVVTERRCRDWAMPSPMCGGAVAPEIGPSLGHEDHVTITLYLVSASSEYQTGAANSSTPSNMDEHEAAKLLRLLEEAKSQLNQEQRRREEADQRLQEEQQRREEEQRRREEEQQRREEERKRREEADRQRDEANRQREAAEALAGSALPQTVPDYLEAARPHHIRRCGDRRSRLEVAIGATPAATTFVV</sequence>
<dbReference type="Proteomes" id="UP000036947">
    <property type="component" value="Unassembled WGS sequence"/>
</dbReference>
<feature type="region of interest" description="Disordered" evidence="2">
    <location>
        <begin position="531"/>
        <end position="556"/>
    </location>
</feature>
<dbReference type="EMBL" id="LFRF01000007">
    <property type="protein sequence ID" value="KND91921.1"/>
    <property type="molecule type" value="Genomic_DNA"/>
</dbReference>
<dbReference type="GO" id="GO:0000226">
    <property type="term" value="P:microtubule cytoskeleton organization"/>
    <property type="evidence" value="ECO:0007669"/>
    <property type="project" value="TreeGrafter"/>
</dbReference>
<protein>
    <submittedName>
        <fullName evidence="3">Uncharacterized protein</fullName>
    </submittedName>
</protein>
<dbReference type="AlphaFoldDB" id="A0A0L0NCY4"/>
<evidence type="ECO:0000313" key="4">
    <source>
        <dbReference type="Proteomes" id="UP000036947"/>
    </source>
</evidence>
<comment type="caution">
    <text evidence="3">The sequence shown here is derived from an EMBL/GenBank/DDBJ whole genome shotgun (WGS) entry which is preliminary data.</text>
</comment>
<dbReference type="OrthoDB" id="4919744at2759"/>
<feature type="compositionally biased region" description="Basic and acidic residues" evidence="2">
    <location>
        <begin position="652"/>
        <end position="711"/>
    </location>
</feature>
<evidence type="ECO:0000256" key="1">
    <source>
        <dbReference type="ARBA" id="ARBA00023054"/>
    </source>
</evidence>
<feature type="region of interest" description="Disordered" evidence="2">
    <location>
        <begin position="652"/>
        <end position="724"/>
    </location>
</feature>
<gene>
    <name evidence="3" type="ORF">TOPH_03550</name>
</gene>